<protein>
    <submittedName>
        <fullName evidence="1">Uncharacterized protein</fullName>
    </submittedName>
</protein>
<keyword evidence="2" id="KW-1185">Reference proteome</keyword>
<accession>A0ACC1M4S4</accession>
<sequence>KPSTMLFNRYERLVFLGDSNADTGNVYAMTEHTLPSPPHVYMGGRYSNGKMWTEHLSDFAAASESINLAYGWATIDNSIVAGTILMPDGSTRKEVPSLTDQIALLTSGKLQANDMVFVFAGSNDLNSLVDTGPAYIRKQSFTPESLASSLRRAVQDLCLAHGARNVLVMNVRSREDYPHIVALADPEKIRRVRVDTIALNAAIAREMAELQASLGREYNVGVFDTYAFQKRVIQNPVAAGIDPDVQTPCYSRDPSTPVAPDEQHEELVNPDTKLFVDGAHLAKRAQALLAAEIVKHIALALATE</sequence>
<evidence type="ECO:0000313" key="2">
    <source>
        <dbReference type="Proteomes" id="UP001139981"/>
    </source>
</evidence>
<comment type="caution">
    <text evidence="1">The sequence shown here is derived from an EMBL/GenBank/DDBJ whole genome shotgun (WGS) entry which is preliminary data.</text>
</comment>
<organism evidence="1 2">
    <name type="scientific">Coemansia aciculifera</name>
    <dbReference type="NCBI Taxonomy" id="417176"/>
    <lineage>
        <taxon>Eukaryota</taxon>
        <taxon>Fungi</taxon>
        <taxon>Fungi incertae sedis</taxon>
        <taxon>Zoopagomycota</taxon>
        <taxon>Kickxellomycotina</taxon>
        <taxon>Kickxellomycetes</taxon>
        <taxon>Kickxellales</taxon>
        <taxon>Kickxellaceae</taxon>
        <taxon>Coemansia</taxon>
    </lineage>
</organism>
<proteinExistence type="predicted"/>
<name>A0ACC1M4S4_9FUNG</name>
<dbReference type="Proteomes" id="UP001139981">
    <property type="component" value="Unassembled WGS sequence"/>
</dbReference>
<feature type="non-terminal residue" evidence="1">
    <location>
        <position position="1"/>
    </location>
</feature>
<evidence type="ECO:0000313" key="1">
    <source>
        <dbReference type="EMBL" id="KAJ2894207.1"/>
    </source>
</evidence>
<reference evidence="1" key="1">
    <citation type="submission" date="2022-07" db="EMBL/GenBank/DDBJ databases">
        <title>Phylogenomic reconstructions and comparative analyses of Kickxellomycotina fungi.</title>
        <authorList>
            <person name="Reynolds N.K."/>
            <person name="Stajich J.E."/>
            <person name="Barry K."/>
            <person name="Grigoriev I.V."/>
            <person name="Crous P."/>
            <person name="Smith M.E."/>
        </authorList>
    </citation>
    <scope>NUCLEOTIDE SEQUENCE</scope>
    <source>
        <strain evidence="1">CBS 190363</strain>
    </source>
</reference>
<gene>
    <name evidence="1" type="ORF">IWW38_002644</name>
</gene>
<dbReference type="EMBL" id="JANBVB010000440">
    <property type="protein sequence ID" value="KAJ2894207.1"/>
    <property type="molecule type" value="Genomic_DNA"/>
</dbReference>